<evidence type="ECO:0000256" key="3">
    <source>
        <dbReference type="ARBA" id="ARBA00023015"/>
    </source>
</evidence>
<organism evidence="7 8">
    <name type="scientific">Koribacter versatilis (strain Ellin345)</name>
    <dbReference type="NCBI Taxonomy" id="204669"/>
    <lineage>
        <taxon>Bacteria</taxon>
        <taxon>Pseudomonadati</taxon>
        <taxon>Acidobacteriota</taxon>
        <taxon>Terriglobia</taxon>
        <taxon>Terriglobales</taxon>
        <taxon>Candidatus Korobacteraceae</taxon>
        <taxon>Candidatus Korobacter</taxon>
    </lineage>
</organism>
<dbReference type="OrthoDB" id="9802328at2"/>
<dbReference type="SUPFAM" id="SSF46785">
    <property type="entry name" value="Winged helix' DNA-binding domain"/>
    <property type="match status" value="1"/>
</dbReference>
<dbReference type="Pfam" id="PF00392">
    <property type="entry name" value="GntR"/>
    <property type="match status" value="1"/>
</dbReference>
<dbReference type="GO" id="GO:0003677">
    <property type="term" value="F:DNA binding"/>
    <property type="evidence" value="ECO:0007669"/>
    <property type="project" value="UniProtKB-KW"/>
</dbReference>
<evidence type="ECO:0000256" key="1">
    <source>
        <dbReference type="ARBA" id="ARBA00005384"/>
    </source>
</evidence>
<dbReference type="Proteomes" id="UP000002432">
    <property type="component" value="Chromosome"/>
</dbReference>
<dbReference type="SMART" id="SM00345">
    <property type="entry name" value="HTH_GNTR"/>
    <property type="match status" value="1"/>
</dbReference>
<dbReference type="GO" id="GO:0030170">
    <property type="term" value="F:pyridoxal phosphate binding"/>
    <property type="evidence" value="ECO:0007669"/>
    <property type="project" value="InterPro"/>
</dbReference>
<dbReference type="InterPro" id="IPR004839">
    <property type="entry name" value="Aminotransferase_I/II_large"/>
</dbReference>
<protein>
    <submittedName>
        <fullName evidence="7">Transcriptional regulator, GntR family</fullName>
    </submittedName>
</protein>
<dbReference type="HOGENOM" id="CLU_017584_0_1_0"/>
<sequence length="492" mass="54425">MSSRPSSAVPMIGVDRHAALPLHRQLYESYRSAVLGGRLRPGQMVPSTRALAMELEISRMPVLTAYAQLLAEGYFETRSGIGTVISEALPQQRSVAGKAQIPPPIEPGPRNVSSRCLTPYRPFLPPWIAGRGAFNVGGVALEHFPHRTWTRLVARSARNGAGIGPARDVMGSIELREAVADYLRTSRAVNCTADQIMITNGSQNGVELTVRALLDPGSAVWMEEPGYQLARDVLSMAGCRIVPVPVDQQGIDVVRGIKMCRNARAVIVTPSHQFPLGMTMSVSRRLELLAWASKQGSWIIEDDYDGEFRYESKQIASLQGLDRDGRVIYIGTFSKVLSSALRIGYVVIPRDLVPHFMRVRWSTDLGSEELIQTVVNDFLREGHFARHLRNMRLTYRERRSVLVESLEKTLGGEAEIVGAEAGLHLVVLPKGLKDDVEICKAAAREPLWLWPLSHCYHGPAAKHGFVLGFGGTPPERIPRAVKQIREVLRGRR</sequence>
<keyword evidence="4" id="KW-0238">DNA-binding</keyword>
<keyword evidence="2" id="KW-0663">Pyridoxal phosphate</keyword>
<evidence type="ECO:0000256" key="2">
    <source>
        <dbReference type="ARBA" id="ARBA00022898"/>
    </source>
</evidence>
<dbReference type="Pfam" id="PF00155">
    <property type="entry name" value="Aminotran_1_2"/>
    <property type="match status" value="1"/>
</dbReference>
<dbReference type="EMBL" id="CP000360">
    <property type="protein sequence ID" value="ABF42892.1"/>
    <property type="molecule type" value="Genomic_DNA"/>
</dbReference>
<dbReference type="InterPro" id="IPR051446">
    <property type="entry name" value="HTH_trans_reg/aminotransferase"/>
</dbReference>
<dbReference type="KEGG" id="aba:Acid345_3892"/>
<dbReference type="Gene3D" id="1.10.10.10">
    <property type="entry name" value="Winged helix-like DNA-binding domain superfamily/Winged helix DNA-binding domain"/>
    <property type="match status" value="1"/>
</dbReference>
<dbReference type="SUPFAM" id="SSF53383">
    <property type="entry name" value="PLP-dependent transferases"/>
    <property type="match status" value="1"/>
</dbReference>
<dbReference type="InterPro" id="IPR036388">
    <property type="entry name" value="WH-like_DNA-bd_sf"/>
</dbReference>
<dbReference type="PANTHER" id="PTHR46577:SF1">
    <property type="entry name" value="HTH-TYPE TRANSCRIPTIONAL REGULATORY PROTEIN GABR"/>
    <property type="match status" value="1"/>
</dbReference>
<dbReference type="Gene3D" id="3.40.640.10">
    <property type="entry name" value="Type I PLP-dependent aspartate aminotransferase-like (Major domain)"/>
    <property type="match status" value="1"/>
</dbReference>
<dbReference type="RefSeq" id="WP_011524691.1">
    <property type="nucleotide sequence ID" value="NC_008009.1"/>
</dbReference>
<dbReference type="InterPro" id="IPR000524">
    <property type="entry name" value="Tscrpt_reg_HTH_GntR"/>
</dbReference>
<keyword evidence="3" id="KW-0805">Transcription regulation</keyword>
<reference evidence="7 8" key="1">
    <citation type="journal article" date="2009" name="Appl. Environ. Microbiol.">
        <title>Three genomes from the phylum Acidobacteria provide insight into the lifestyles of these microorganisms in soils.</title>
        <authorList>
            <person name="Ward N.L."/>
            <person name="Challacombe J.F."/>
            <person name="Janssen P.H."/>
            <person name="Henrissat B."/>
            <person name="Coutinho P.M."/>
            <person name="Wu M."/>
            <person name="Xie G."/>
            <person name="Haft D.H."/>
            <person name="Sait M."/>
            <person name="Badger J."/>
            <person name="Barabote R.D."/>
            <person name="Bradley B."/>
            <person name="Brettin T.S."/>
            <person name="Brinkac L.M."/>
            <person name="Bruce D."/>
            <person name="Creasy T."/>
            <person name="Daugherty S.C."/>
            <person name="Davidsen T.M."/>
            <person name="DeBoy R.T."/>
            <person name="Detter J.C."/>
            <person name="Dodson R.J."/>
            <person name="Durkin A.S."/>
            <person name="Ganapathy A."/>
            <person name="Gwinn-Giglio M."/>
            <person name="Han C.S."/>
            <person name="Khouri H."/>
            <person name="Kiss H."/>
            <person name="Kothari S.P."/>
            <person name="Madupu R."/>
            <person name="Nelson K.E."/>
            <person name="Nelson W.C."/>
            <person name="Paulsen I."/>
            <person name="Penn K."/>
            <person name="Ren Q."/>
            <person name="Rosovitz M.J."/>
            <person name="Selengut J.D."/>
            <person name="Shrivastava S."/>
            <person name="Sullivan S.A."/>
            <person name="Tapia R."/>
            <person name="Thompson L.S."/>
            <person name="Watkins K.L."/>
            <person name="Yang Q."/>
            <person name="Yu C."/>
            <person name="Zafar N."/>
            <person name="Zhou L."/>
            <person name="Kuske C.R."/>
        </authorList>
    </citation>
    <scope>NUCLEOTIDE SEQUENCE [LARGE SCALE GENOMIC DNA]</scope>
    <source>
        <strain evidence="7 8">Ellin345</strain>
    </source>
</reference>
<evidence type="ECO:0000313" key="8">
    <source>
        <dbReference type="Proteomes" id="UP000002432"/>
    </source>
</evidence>
<gene>
    <name evidence="7" type="ordered locus">Acid345_3892</name>
</gene>
<dbReference type="CDD" id="cd07377">
    <property type="entry name" value="WHTH_GntR"/>
    <property type="match status" value="1"/>
</dbReference>
<feature type="domain" description="HTH gntR-type" evidence="6">
    <location>
        <begin position="20"/>
        <end position="88"/>
    </location>
</feature>
<dbReference type="AlphaFoldDB" id="Q1IJQ8"/>
<name>Q1IJQ8_KORVE</name>
<dbReference type="PANTHER" id="PTHR46577">
    <property type="entry name" value="HTH-TYPE TRANSCRIPTIONAL REGULATORY PROTEIN GABR"/>
    <property type="match status" value="1"/>
</dbReference>
<dbReference type="STRING" id="204669.Acid345_3892"/>
<dbReference type="EnsemblBacteria" id="ABF42892">
    <property type="protein sequence ID" value="ABF42892"/>
    <property type="gene ID" value="Acid345_3892"/>
</dbReference>
<dbReference type="GO" id="GO:0003700">
    <property type="term" value="F:DNA-binding transcription factor activity"/>
    <property type="evidence" value="ECO:0007669"/>
    <property type="project" value="InterPro"/>
</dbReference>
<dbReference type="InterPro" id="IPR036390">
    <property type="entry name" value="WH_DNA-bd_sf"/>
</dbReference>
<dbReference type="InterPro" id="IPR015421">
    <property type="entry name" value="PyrdxlP-dep_Trfase_major"/>
</dbReference>
<keyword evidence="5" id="KW-0804">Transcription</keyword>
<dbReference type="PROSITE" id="PS50949">
    <property type="entry name" value="HTH_GNTR"/>
    <property type="match status" value="1"/>
</dbReference>
<dbReference type="eggNOG" id="COG1167">
    <property type="taxonomic scope" value="Bacteria"/>
</dbReference>
<evidence type="ECO:0000256" key="5">
    <source>
        <dbReference type="ARBA" id="ARBA00023163"/>
    </source>
</evidence>
<comment type="similarity">
    <text evidence="1">In the C-terminal section; belongs to the class-I pyridoxal-phosphate-dependent aminotransferase family.</text>
</comment>
<proteinExistence type="inferred from homology"/>
<accession>Q1IJQ8</accession>
<evidence type="ECO:0000313" key="7">
    <source>
        <dbReference type="EMBL" id="ABF42892.1"/>
    </source>
</evidence>
<evidence type="ECO:0000259" key="6">
    <source>
        <dbReference type="PROSITE" id="PS50949"/>
    </source>
</evidence>
<keyword evidence="8" id="KW-1185">Reference proteome</keyword>
<evidence type="ECO:0000256" key="4">
    <source>
        <dbReference type="ARBA" id="ARBA00023125"/>
    </source>
</evidence>
<dbReference type="CDD" id="cd00609">
    <property type="entry name" value="AAT_like"/>
    <property type="match status" value="1"/>
</dbReference>
<dbReference type="InterPro" id="IPR015424">
    <property type="entry name" value="PyrdxlP-dep_Trfase"/>
</dbReference>